<keyword evidence="4 6" id="KW-1133">Transmembrane helix</keyword>
<proteinExistence type="predicted"/>
<keyword evidence="5 6" id="KW-0472">Membrane</keyword>
<dbReference type="EMBL" id="JACHGK010000013">
    <property type="protein sequence ID" value="MBB6446763.1"/>
    <property type="molecule type" value="Genomic_DNA"/>
</dbReference>
<feature type="transmembrane region" description="Helical" evidence="6">
    <location>
        <begin position="70"/>
        <end position="91"/>
    </location>
</feature>
<evidence type="ECO:0000256" key="5">
    <source>
        <dbReference type="ARBA" id="ARBA00023136"/>
    </source>
</evidence>
<keyword evidence="9" id="KW-1185">Reference proteome</keyword>
<evidence type="ECO:0000313" key="8">
    <source>
        <dbReference type="EMBL" id="MBB6446763.1"/>
    </source>
</evidence>
<evidence type="ECO:0000256" key="1">
    <source>
        <dbReference type="ARBA" id="ARBA00004651"/>
    </source>
</evidence>
<name>A0A7X0HTX8_9BACI</name>
<dbReference type="InterPro" id="IPR051461">
    <property type="entry name" value="UPF0750_membrane"/>
</dbReference>
<dbReference type="Proteomes" id="UP000531594">
    <property type="component" value="Unassembled WGS sequence"/>
</dbReference>
<keyword evidence="3 6" id="KW-0812">Transmembrane</keyword>
<dbReference type="AlphaFoldDB" id="A0A7X0HTX8"/>
<feature type="transmembrane region" description="Helical" evidence="6">
    <location>
        <begin position="137"/>
        <end position="161"/>
    </location>
</feature>
<dbReference type="PIRSF" id="PIRSF006483">
    <property type="entry name" value="Membrane_protein_YitT"/>
    <property type="match status" value="1"/>
</dbReference>
<feature type="transmembrane region" description="Helical" evidence="6">
    <location>
        <begin position="97"/>
        <end position="116"/>
    </location>
</feature>
<evidence type="ECO:0000256" key="3">
    <source>
        <dbReference type="ARBA" id="ARBA00022692"/>
    </source>
</evidence>
<feature type="transmembrane region" description="Helical" evidence="6">
    <location>
        <begin position="35"/>
        <end position="58"/>
    </location>
</feature>
<dbReference type="Pfam" id="PF10035">
    <property type="entry name" value="DUF2179"/>
    <property type="match status" value="1"/>
</dbReference>
<dbReference type="PANTHER" id="PTHR33545:SF5">
    <property type="entry name" value="UPF0750 MEMBRANE PROTEIN YITT"/>
    <property type="match status" value="1"/>
</dbReference>
<dbReference type="Pfam" id="PF02588">
    <property type="entry name" value="YitT_membrane"/>
    <property type="match status" value="1"/>
</dbReference>
<dbReference type="GO" id="GO:0005886">
    <property type="term" value="C:plasma membrane"/>
    <property type="evidence" value="ECO:0007669"/>
    <property type="project" value="UniProtKB-SubCell"/>
</dbReference>
<dbReference type="PANTHER" id="PTHR33545">
    <property type="entry name" value="UPF0750 MEMBRANE PROTEIN YITT-RELATED"/>
    <property type="match status" value="1"/>
</dbReference>
<protein>
    <submittedName>
        <fullName evidence="8">Uncharacterized membrane-anchored protein YitT (DUF2179 family)</fullName>
    </submittedName>
</protein>
<evidence type="ECO:0000313" key="9">
    <source>
        <dbReference type="Proteomes" id="UP000531594"/>
    </source>
</evidence>
<evidence type="ECO:0000256" key="6">
    <source>
        <dbReference type="SAM" id="Phobius"/>
    </source>
</evidence>
<reference evidence="8 9" key="1">
    <citation type="submission" date="2020-08" db="EMBL/GenBank/DDBJ databases">
        <title>Genomic Encyclopedia of Type Strains, Phase IV (KMG-IV): sequencing the most valuable type-strain genomes for metagenomic binning, comparative biology and taxonomic classification.</title>
        <authorList>
            <person name="Goeker M."/>
        </authorList>
    </citation>
    <scope>NUCLEOTIDE SEQUENCE [LARGE SCALE GENOMIC DNA]</scope>
    <source>
        <strain evidence="8 9">DSM 5391</strain>
    </source>
</reference>
<sequence length="269" mass="28968">MRNIVIIVLGSLIMAAGFNLFMIPHHILSSGLSGIAMMLGILTPLNTGILNLLLNLPLLIIGWFKLGKRFITYTILSVVVTSAGLLFLPILKISSDPLLSCVFGGVLVGVGAGVTFRASGSTGGLDIIAMLLMRRRSFPLGALLGAMNAVVVLISGFIFGWDLAMLTLVGIYTSSRVIDTVHTSQIKLTLMIITKKGNELKDVLLAKLERGITVIEGKGAYSGSRQEILMTVITRYQLADVRNTINEIDPHAFVNITQTTDVIGLFRKS</sequence>
<feature type="domain" description="DUF2179" evidence="7">
    <location>
        <begin position="210"/>
        <end position="264"/>
    </location>
</feature>
<comment type="subcellular location">
    <subcellularLocation>
        <location evidence="1">Cell membrane</location>
        <topology evidence="1">Multi-pass membrane protein</topology>
    </subcellularLocation>
</comment>
<feature type="transmembrane region" description="Helical" evidence="6">
    <location>
        <begin position="5"/>
        <end position="23"/>
    </location>
</feature>
<accession>A0A7X0HTX8</accession>
<dbReference type="InterPro" id="IPR019264">
    <property type="entry name" value="DUF2179"/>
</dbReference>
<dbReference type="CDD" id="cd16380">
    <property type="entry name" value="YitT_C"/>
    <property type="match status" value="1"/>
</dbReference>
<gene>
    <name evidence="8" type="ORF">HNR53_003427</name>
</gene>
<evidence type="ECO:0000256" key="2">
    <source>
        <dbReference type="ARBA" id="ARBA00022475"/>
    </source>
</evidence>
<keyword evidence="2" id="KW-1003">Cell membrane</keyword>
<evidence type="ECO:0000259" key="7">
    <source>
        <dbReference type="Pfam" id="PF10035"/>
    </source>
</evidence>
<evidence type="ECO:0000256" key="4">
    <source>
        <dbReference type="ARBA" id="ARBA00022989"/>
    </source>
</evidence>
<comment type="caution">
    <text evidence="8">The sequence shown here is derived from an EMBL/GenBank/DDBJ whole genome shotgun (WGS) entry which is preliminary data.</text>
</comment>
<dbReference type="InterPro" id="IPR015867">
    <property type="entry name" value="N-reg_PII/ATP_PRibTrfase_C"/>
</dbReference>
<dbReference type="InterPro" id="IPR003740">
    <property type="entry name" value="YitT"/>
</dbReference>
<organism evidence="8 9">
    <name type="scientific">Bacillus benzoevorans</name>
    <dbReference type="NCBI Taxonomy" id="1456"/>
    <lineage>
        <taxon>Bacteria</taxon>
        <taxon>Bacillati</taxon>
        <taxon>Bacillota</taxon>
        <taxon>Bacilli</taxon>
        <taxon>Bacillales</taxon>
        <taxon>Bacillaceae</taxon>
        <taxon>Bacillus</taxon>
    </lineage>
</organism>
<dbReference type="Gene3D" id="3.30.70.120">
    <property type="match status" value="1"/>
</dbReference>
<dbReference type="RefSeq" id="WP_184528051.1">
    <property type="nucleotide sequence ID" value="NZ_JACHGK010000013.1"/>
</dbReference>